<dbReference type="STRING" id="216142.LT40_20940"/>
<feature type="chain" id="PRO_5001852525" description="DUF1120 domain-containing protein" evidence="1">
    <location>
        <begin position="21"/>
        <end position="218"/>
    </location>
</feature>
<dbReference type="AlphaFoldDB" id="A0A089Z1T0"/>
<evidence type="ECO:0008006" key="4">
    <source>
        <dbReference type="Google" id="ProtNLM"/>
    </source>
</evidence>
<dbReference type="HOGENOM" id="CLU_093407_1_2_6"/>
<keyword evidence="3" id="KW-1185">Reference proteome</keyword>
<sequence length="218" mass="22865">MTPVTRIALFTALLAPIAMAVAGPSVDVTITGSIMPGGCTPTLSNAQLDHGRLYSRDLRTTGPTVLDDRTRTTTLTISCEAATAYGLRAVDNRVESVLENADATRFGLGLTSKDEKIGSFRLRIAPEGSTMDGKPVLLTVGSATGKVWSAAERRTRSLRNDGQLVGLVDKEGVESGPTATKDAVLTLVSYLTIAPTANLTLDGEVPLAGAATLELFYL</sequence>
<feature type="signal peptide" evidence="1">
    <location>
        <begin position="1"/>
        <end position="20"/>
    </location>
</feature>
<evidence type="ECO:0000256" key="1">
    <source>
        <dbReference type="SAM" id="SignalP"/>
    </source>
</evidence>
<dbReference type="OrthoDB" id="6602106at2"/>
<dbReference type="InterPro" id="IPR010546">
    <property type="entry name" value="DUF1120"/>
</dbReference>
<dbReference type="Pfam" id="PF06551">
    <property type="entry name" value="DUF1120"/>
    <property type="match status" value="1"/>
</dbReference>
<dbReference type="RefSeq" id="WP_043193124.1">
    <property type="nucleotide sequence ID" value="NZ_CP009533.1"/>
</dbReference>
<dbReference type="KEGG" id="prh:LT40_20940"/>
<reference evidence="2 3" key="1">
    <citation type="journal article" date="2015" name="J. Biotechnol.">
        <title>Complete genome sequence of Pseudomonas rhizosphaerae IH5T (=DSM 16299T), a phosphate-solubilizing rhizobacterium for bacterial biofertilizer.</title>
        <authorList>
            <person name="Kwak Y."/>
            <person name="Jung B.K."/>
            <person name="Shin J.H."/>
        </authorList>
    </citation>
    <scope>NUCLEOTIDE SEQUENCE [LARGE SCALE GENOMIC DNA]</scope>
    <source>
        <strain evidence="2">DSM 16299</strain>
    </source>
</reference>
<dbReference type="EMBL" id="CP009533">
    <property type="protein sequence ID" value="AIS19720.1"/>
    <property type="molecule type" value="Genomic_DNA"/>
</dbReference>
<organism evidence="2 3">
    <name type="scientific">Pseudomonas rhizosphaerae</name>
    <dbReference type="NCBI Taxonomy" id="216142"/>
    <lineage>
        <taxon>Bacteria</taxon>
        <taxon>Pseudomonadati</taxon>
        <taxon>Pseudomonadota</taxon>
        <taxon>Gammaproteobacteria</taxon>
        <taxon>Pseudomonadales</taxon>
        <taxon>Pseudomonadaceae</taxon>
        <taxon>Pseudomonas</taxon>
    </lineage>
</organism>
<protein>
    <recommendedName>
        <fullName evidence="4">DUF1120 domain-containing protein</fullName>
    </recommendedName>
</protein>
<dbReference type="eggNOG" id="ENOG503453I">
    <property type="taxonomic scope" value="Bacteria"/>
</dbReference>
<gene>
    <name evidence="2" type="ORF">LT40_20940</name>
</gene>
<name>A0A089Z1T0_9PSED</name>
<proteinExistence type="predicted"/>
<dbReference type="Proteomes" id="UP000029499">
    <property type="component" value="Chromosome"/>
</dbReference>
<evidence type="ECO:0000313" key="2">
    <source>
        <dbReference type="EMBL" id="AIS19720.1"/>
    </source>
</evidence>
<evidence type="ECO:0000313" key="3">
    <source>
        <dbReference type="Proteomes" id="UP000029499"/>
    </source>
</evidence>
<accession>A0A089Z1T0</accession>
<keyword evidence="1" id="KW-0732">Signal</keyword>